<keyword evidence="1" id="KW-0732">Signal</keyword>
<proteinExistence type="predicted"/>
<dbReference type="NCBIfam" id="TIGR02595">
    <property type="entry name" value="PEP_CTERM"/>
    <property type="match status" value="1"/>
</dbReference>
<name>A0A2T1DAF7_9CYAN</name>
<protein>
    <recommendedName>
        <fullName evidence="4">PEP-CTERM sorting domain-containing protein</fullName>
    </recommendedName>
</protein>
<accession>A0A2T1DAF7</accession>
<organism evidence="2 3">
    <name type="scientific">Phormidesmis priestleyi ULC007</name>
    <dbReference type="NCBI Taxonomy" id="1920490"/>
    <lineage>
        <taxon>Bacteria</taxon>
        <taxon>Bacillati</taxon>
        <taxon>Cyanobacteriota</taxon>
        <taxon>Cyanophyceae</taxon>
        <taxon>Leptolyngbyales</taxon>
        <taxon>Leptolyngbyaceae</taxon>
        <taxon>Phormidesmis</taxon>
    </lineage>
</organism>
<dbReference type="EMBL" id="PVWG01000028">
    <property type="protein sequence ID" value="PSB17436.1"/>
    <property type="molecule type" value="Genomic_DNA"/>
</dbReference>
<reference evidence="2 3" key="1">
    <citation type="submission" date="2018-02" db="EMBL/GenBank/DDBJ databases">
        <authorList>
            <person name="Cohen D.B."/>
            <person name="Kent A.D."/>
        </authorList>
    </citation>
    <scope>NUCLEOTIDE SEQUENCE [LARGE SCALE GENOMIC DNA]</scope>
    <source>
        <strain evidence="2 3">ULC007</strain>
    </source>
</reference>
<dbReference type="AlphaFoldDB" id="A0A2T1DAF7"/>
<feature type="chain" id="PRO_5015436010" description="PEP-CTERM sorting domain-containing protein" evidence="1">
    <location>
        <begin position="27"/>
        <end position="272"/>
    </location>
</feature>
<sequence>MFQQFTARLVTLSTIATLSFSSAVNAVTVYQIDDGKSEAAVGLTPSSCTATSPPIPRTNPPPVFGDLLWLNSFNTRAGGEFIDSIDVVWGARVTDPCTKTELLDSGLSNEPAKVFLYTDANGDGQLELLAEKDTIVRPPDPKRPDIFSRIVLDQRQQVSGTFYVAALFPNQLEGQFPAALDIPPAGTPPRAGKSWLAFSTSSGTSTSPYFAPSVDPLLKLTNDNVYTAGYWLLRANGSAAPLKSVPESTSVIGLVAIATLSAGTLLRRKPKS</sequence>
<evidence type="ECO:0008006" key="4">
    <source>
        <dbReference type="Google" id="ProtNLM"/>
    </source>
</evidence>
<evidence type="ECO:0000313" key="3">
    <source>
        <dbReference type="Proteomes" id="UP000238634"/>
    </source>
</evidence>
<feature type="signal peptide" evidence="1">
    <location>
        <begin position="1"/>
        <end position="26"/>
    </location>
</feature>
<evidence type="ECO:0000256" key="1">
    <source>
        <dbReference type="SAM" id="SignalP"/>
    </source>
</evidence>
<reference evidence="2 3" key="2">
    <citation type="submission" date="2018-03" db="EMBL/GenBank/DDBJ databases">
        <title>The ancient ancestry and fast evolution of plastids.</title>
        <authorList>
            <person name="Moore K.R."/>
            <person name="Magnabosco C."/>
            <person name="Momper L."/>
            <person name="Gold D.A."/>
            <person name="Bosak T."/>
            <person name="Fournier G.P."/>
        </authorList>
    </citation>
    <scope>NUCLEOTIDE SEQUENCE [LARGE SCALE GENOMIC DNA]</scope>
    <source>
        <strain evidence="2 3">ULC007</strain>
    </source>
</reference>
<evidence type="ECO:0000313" key="2">
    <source>
        <dbReference type="EMBL" id="PSB17436.1"/>
    </source>
</evidence>
<dbReference type="InterPro" id="IPR013424">
    <property type="entry name" value="Ice-binding_C"/>
</dbReference>
<dbReference type="RefSeq" id="WP_106254093.1">
    <property type="nucleotide sequence ID" value="NZ_MPPI01000032.1"/>
</dbReference>
<gene>
    <name evidence="2" type="ORF">C7B65_18605</name>
</gene>
<keyword evidence="3" id="KW-1185">Reference proteome</keyword>
<comment type="caution">
    <text evidence="2">The sequence shown here is derived from an EMBL/GenBank/DDBJ whole genome shotgun (WGS) entry which is preliminary data.</text>
</comment>
<dbReference type="Proteomes" id="UP000238634">
    <property type="component" value="Unassembled WGS sequence"/>
</dbReference>